<gene>
    <name evidence="2" type="ORF">Q7X28_14820</name>
</gene>
<keyword evidence="3" id="KW-1185">Reference proteome</keyword>
<dbReference type="RefSeq" id="WP_220656147.1">
    <property type="nucleotide sequence ID" value="NZ_BAAAII010000002.1"/>
</dbReference>
<evidence type="ECO:0000313" key="2">
    <source>
        <dbReference type="EMBL" id="MDP0399200.1"/>
    </source>
</evidence>
<organism evidence="2 3">
    <name type="scientific">Tsukamurella strandjordii</name>
    <dbReference type="NCBI Taxonomy" id="147577"/>
    <lineage>
        <taxon>Bacteria</taxon>
        <taxon>Bacillati</taxon>
        <taxon>Actinomycetota</taxon>
        <taxon>Actinomycetes</taxon>
        <taxon>Mycobacteriales</taxon>
        <taxon>Tsukamurellaceae</taxon>
        <taxon>Tsukamurella</taxon>
    </lineage>
</organism>
<sequence>MPPEMEAVESSAVEAIGYDPVERVLAIRFTGGATYLYPDVPQPIFDQLRNADSKGRFVNGSIKPHFRAIAL</sequence>
<evidence type="ECO:0000313" key="3">
    <source>
        <dbReference type="Proteomes" id="UP001178281"/>
    </source>
</evidence>
<evidence type="ECO:0000259" key="1">
    <source>
        <dbReference type="Pfam" id="PF13619"/>
    </source>
</evidence>
<dbReference type="InterPro" id="IPR025309">
    <property type="entry name" value="KTSC_dom"/>
</dbReference>
<name>A0AA90S8R4_9ACTN</name>
<dbReference type="Proteomes" id="UP001178281">
    <property type="component" value="Unassembled WGS sequence"/>
</dbReference>
<comment type="caution">
    <text evidence="2">The sequence shown here is derived from an EMBL/GenBank/DDBJ whole genome shotgun (WGS) entry which is preliminary data.</text>
</comment>
<accession>A0AA90S8R4</accession>
<reference evidence="2" key="1">
    <citation type="submission" date="2023-08" db="EMBL/GenBank/DDBJ databases">
        <title>The draft genome of Tsukamurella strandjordii strain 050030.</title>
        <authorList>
            <person name="Zhao F."/>
            <person name="Feng Y."/>
            <person name="Zong Z."/>
        </authorList>
    </citation>
    <scope>NUCLEOTIDE SEQUENCE</scope>
    <source>
        <strain evidence="2">050030</strain>
    </source>
</reference>
<proteinExistence type="predicted"/>
<protein>
    <submittedName>
        <fullName evidence="2">KTSC domain-containing protein</fullName>
    </submittedName>
</protein>
<dbReference type="AlphaFoldDB" id="A0AA90S8R4"/>
<dbReference type="EMBL" id="JAUTIX010000005">
    <property type="protein sequence ID" value="MDP0399200.1"/>
    <property type="molecule type" value="Genomic_DNA"/>
</dbReference>
<dbReference type="Pfam" id="PF13619">
    <property type="entry name" value="KTSC"/>
    <property type="match status" value="1"/>
</dbReference>
<feature type="domain" description="KTSC" evidence="1">
    <location>
        <begin position="9"/>
        <end position="66"/>
    </location>
</feature>